<reference evidence="1 2" key="1">
    <citation type="journal article" date="2023" name="Sci. Data">
        <title>Genome assembly of the Korean intertidal mud-creeper Batillaria attramentaria.</title>
        <authorList>
            <person name="Patra A.K."/>
            <person name="Ho P.T."/>
            <person name="Jun S."/>
            <person name="Lee S.J."/>
            <person name="Kim Y."/>
            <person name="Won Y.J."/>
        </authorList>
    </citation>
    <scope>NUCLEOTIDE SEQUENCE [LARGE SCALE GENOMIC DNA]</scope>
    <source>
        <strain evidence="1">Wonlab-2016</strain>
    </source>
</reference>
<name>A0ABD0JWC4_9CAEN</name>
<dbReference type="EMBL" id="JACVVK020000313">
    <property type="protein sequence ID" value="KAK7478991.1"/>
    <property type="molecule type" value="Genomic_DNA"/>
</dbReference>
<dbReference type="AlphaFoldDB" id="A0ABD0JWC4"/>
<sequence>MLQVRWYGQSEVRSAVEKVLPLVMEGFCYDVEGRRYTELILGTSLDHFSDVGMCNMAAAVPILLVLITYKSHPPPLSLISLRAGPATVRMVSSNGPPVPMPMQVPPGHMVQQIVDEHGILTHVILSPQPPMPGAPMTVGYYVCIIPSFLFQLPPSQSHADHTVNE</sequence>
<accession>A0ABD0JWC4</accession>
<gene>
    <name evidence="1" type="ORF">BaRGS_00029752</name>
</gene>
<proteinExistence type="predicted"/>
<protein>
    <submittedName>
        <fullName evidence="1">Uncharacterized protein</fullName>
    </submittedName>
</protein>
<evidence type="ECO:0000313" key="1">
    <source>
        <dbReference type="EMBL" id="KAK7478991.1"/>
    </source>
</evidence>
<dbReference type="Proteomes" id="UP001519460">
    <property type="component" value="Unassembled WGS sequence"/>
</dbReference>
<keyword evidence="2" id="KW-1185">Reference proteome</keyword>
<comment type="caution">
    <text evidence="1">The sequence shown here is derived from an EMBL/GenBank/DDBJ whole genome shotgun (WGS) entry which is preliminary data.</text>
</comment>
<evidence type="ECO:0000313" key="2">
    <source>
        <dbReference type="Proteomes" id="UP001519460"/>
    </source>
</evidence>
<organism evidence="1 2">
    <name type="scientific">Batillaria attramentaria</name>
    <dbReference type="NCBI Taxonomy" id="370345"/>
    <lineage>
        <taxon>Eukaryota</taxon>
        <taxon>Metazoa</taxon>
        <taxon>Spiralia</taxon>
        <taxon>Lophotrochozoa</taxon>
        <taxon>Mollusca</taxon>
        <taxon>Gastropoda</taxon>
        <taxon>Caenogastropoda</taxon>
        <taxon>Sorbeoconcha</taxon>
        <taxon>Cerithioidea</taxon>
        <taxon>Batillariidae</taxon>
        <taxon>Batillaria</taxon>
    </lineage>
</organism>